<proteinExistence type="inferred from homology"/>
<organism evidence="6 7">
    <name type="scientific">Occultella aeris</name>
    <dbReference type="NCBI Taxonomy" id="2761496"/>
    <lineage>
        <taxon>Bacteria</taxon>
        <taxon>Bacillati</taxon>
        <taxon>Actinomycetota</taxon>
        <taxon>Actinomycetes</taxon>
        <taxon>Micrococcales</taxon>
        <taxon>Ruaniaceae</taxon>
        <taxon>Occultella</taxon>
    </lineage>
</organism>
<dbReference type="PIRSF" id="PIRSF001365">
    <property type="entry name" value="DHDPS"/>
    <property type="match status" value="1"/>
</dbReference>
<keyword evidence="2 3" id="KW-0456">Lyase</keyword>
<accession>A0A7M4DFI5</accession>
<evidence type="ECO:0000256" key="3">
    <source>
        <dbReference type="PIRNR" id="PIRNR001365"/>
    </source>
</evidence>
<dbReference type="CDD" id="cd00408">
    <property type="entry name" value="DHDPS-like"/>
    <property type="match status" value="1"/>
</dbReference>
<dbReference type="EC" id="4.3.3.7" evidence="6"/>
<dbReference type="InterPro" id="IPR002220">
    <property type="entry name" value="DapA-like"/>
</dbReference>
<dbReference type="Proteomes" id="UP000419743">
    <property type="component" value="Unassembled WGS sequence"/>
</dbReference>
<dbReference type="InterPro" id="IPR013785">
    <property type="entry name" value="Aldolase_TIM"/>
</dbReference>
<dbReference type="Pfam" id="PF00701">
    <property type="entry name" value="DHDPS"/>
    <property type="match status" value="1"/>
</dbReference>
<comment type="caution">
    <text evidence="6">The sequence shown here is derived from an EMBL/GenBank/DDBJ whole genome shotgun (WGS) entry which is preliminary data.</text>
</comment>
<evidence type="ECO:0000256" key="1">
    <source>
        <dbReference type="ARBA" id="ARBA00007592"/>
    </source>
</evidence>
<sequence>MTPTWGGVWPAPLTMFDAAGAVDEEATAGHFEWLISQGVDGLVIGGTSAEFVGMTDAERRRITELAVGSAAGRVPILAGTGSYGTAATIGLTEHAAAAGADGALVVLPFFQRPSRAEVLAHYRAVGSAVDLPLFVYNIPANAAAPAVSVADLGELYRDGVISGVKNTGPLVQQVNELRATVDEGFRVFYGGLAAPLEAAAGGAHGWVSGLLNVIASDAVTLWAAATDGDFASARDIWTRQLVYRQLVAAPVVPGASDLAIYRGLLRLSGRPAGYCRAPLRDLDDQGMRALEKVVACAGTDGAARTVGRPVLEGQVS</sequence>
<dbReference type="SUPFAM" id="SSF51569">
    <property type="entry name" value="Aldolase"/>
    <property type="match status" value="1"/>
</dbReference>
<dbReference type="PANTHER" id="PTHR12128:SF66">
    <property type="entry name" value="4-HYDROXY-2-OXOGLUTARATE ALDOLASE, MITOCHONDRIAL"/>
    <property type="match status" value="1"/>
</dbReference>
<comment type="similarity">
    <text evidence="1 3">Belongs to the DapA family.</text>
</comment>
<evidence type="ECO:0000313" key="7">
    <source>
        <dbReference type="Proteomes" id="UP000419743"/>
    </source>
</evidence>
<dbReference type="PANTHER" id="PTHR12128">
    <property type="entry name" value="DIHYDRODIPICOLINATE SYNTHASE"/>
    <property type="match status" value="1"/>
</dbReference>
<protein>
    <submittedName>
        <fullName evidence="6">4-hydroxy-tetrahydrodipicolinate synthase</fullName>
        <ecNumber evidence="6">4.3.3.7</ecNumber>
    </submittedName>
</protein>
<reference evidence="6 7" key="1">
    <citation type="submission" date="2019-11" db="EMBL/GenBank/DDBJ databases">
        <authorList>
            <person name="Criscuolo A."/>
        </authorList>
    </citation>
    <scope>NUCLEOTIDE SEQUENCE [LARGE SCALE GENOMIC DNA]</scope>
    <source>
        <strain evidence="6">CIP111667</strain>
    </source>
</reference>
<dbReference type="GO" id="GO:0008840">
    <property type="term" value="F:4-hydroxy-tetrahydrodipicolinate synthase activity"/>
    <property type="evidence" value="ECO:0007669"/>
    <property type="project" value="UniProtKB-EC"/>
</dbReference>
<dbReference type="EMBL" id="CACRYJ010000014">
    <property type="protein sequence ID" value="VZO35678.1"/>
    <property type="molecule type" value="Genomic_DNA"/>
</dbReference>
<dbReference type="SMART" id="SM01130">
    <property type="entry name" value="DHDPS"/>
    <property type="match status" value="1"/>
</dbReference>
<evidence type="ECO:0000256" key="5">
    <source>
        <dbReference type="PIRSR" id="PIRSR001365-2"/>
    </source>
</evidence>
<dbReference type="Gene3D" id="3.20.20.70">
    <property type="entry name" value="Aldolase class I"/>
    <property type="match status" value="1"/>
</dbReference>
<dbReference type="RefSeq" id="WP_197522299.1">
    <property type="nucleotide sequence ID" value="NZ_CACRYJ010000014.1"/>
</dbReference>
<evidence type="ECO:0000256" key="4">
    <source>
        <dbReference type="PIRSR" id="PIRSR001365-1"/>
    </source>
</evidence>
<name>A0A7M4DFI5_9MICO</name>
<gene>
    <name evidence="6" type="primary">dapA_1</name>
    <name evidence="6" type="ORF">HALOF300_00876</name>
</gene>
<feature type="active site" description="Schiff-base intermediate with substrate" evidence="4">
    <location>
        <position position="165"/>
    </location>
</feature>
<dbReference type="PRINTS" id="PR00146">
    <property type="entry name" value="DHPICSNTHASE"/>
</dbReference>
<evidence type="ECO:0000256" key="2">
    <source>
        <dbReference type="ARBA" id="ARBA00023239"/>
    </source>
</evidence>
<evidence type="ECO:0000313" key="6">
    <source>
        <dbReference type="EMBL" id="VZO35678.1"/>
    </source>
</evidence>
<feature type="binding site" evidence="5">
    <location>
        <position position="207"/>
    </location>
    <ligand>
        <name>pyruvate</name>
        <dbReference type="ChEBI" id="CHEBI:15361"/>
    </ligand>
</feature>
<feature type="active site" description="Proton donor/acceptor" evidence="4">
    <location>
        <position position="136"/>
    </location>
</feature>
<dbReference type="AlphaFoldDB" id="A0A7M4DFI5"/>
<keyword evidence="7" id="KW-1185">Reference proteome</keyword>